<dbReference type="RefSeq" id="WP_281751262.1">
    <property type="nucleotide sequence ID" value="NZ_BRVP01000001.1"/>
</dbReference>
<gene>
    <name evidence="1" type="ORF">NBRC110019_01170</name>
</gene>
<sequence>MVILNAVQHKFLHLAQFLSAFGNSFLPKEENNSHLVLHWDIAKSALLSQKTNNTQLELSYKDIMLRIVQNDTIYELDLLGVNEAIIKNWIVENLEDFNLSPELYNTSTTYNLETPFDGFTSVDNEEEMAIYTAIEHRNIAQKCLEELALNTSQKASTIIVCPKTLHSKVTIDKSLDNSFSKYICCGYSPSNDICEVPYFFGYVVDNKRTVNYTTKVTLTVGTWQLTEDFKGIILPANFTDNITIKSVNSFYNEAIYALSKLL</sequence>
<protein>
    <submittedName>
        <fullName evidence="1">Uncharacterized protein</fullName>
    </submittedName>
</protein>
<comment type="caution">
    <text evidence="1">The sequence shown here is derived from an EMBL/GenBank/DDBJ whole genome shotgun (WGS) entry which is preliminary data.</text>
</comment>
<proteinExistence type="predicted"/>
<keyword evidence="2" id="KW-1185">Reference proteome</keyword>
<dbReference type="Proteomes" id="UP001143545">
    <property type="component" value="Unassembled WGS sequence"/>
</dbReference>
<dbReference type="EMBL" id="BRVP01000001">
    <property type="protein sequence ID" value="GLB51078.1"/>
    <property type="molecule type" value="Genomic_DNA"/>
</dbReference>
<reference evidence="1" key="1">
    <citation type="submission" date="2022-07" db="EMBL/GenBank/DDBJ databases">
        <title>Taxonomy of Novel Oxalotrophic and Methylotrophic Bacteria.</title>
        <authorList>
            <person name="Sahin N."/>
            <person name="Tani A."/>
        </authorList>
    </citation>
    <scope>NUCLEOTIDE SEQUENCE</scope>
    <source>
        <strain evidence="1">AM327</strain>
    </source>
</reference>
<evidence type="ECO:0000313" key="1">
    <source>
        <dbReference type="EMBL" id="GLB51078.1"/>
    </source>
</evidence>
<name>A0A9W6B2F4_9FLAO</name>
<organism evidence="1 2">
    <name type="scientific">Neptunitalea chrysea</name>
    <dbReference type="NCBI Taxonomy" id="1647581"/>
    <lineage>
        <taxon>Bacteria</taxon>
        <taxon>Pseudomonadati</taxon>
        <taxon>Bacteroidota</taxon>
        <taxon>Flavobacteriia</taxon>
        <taxon>Flavobacteriales</taxon>
        <taxon>Flavobacteriaceae</taxon>
        <taxon>Neptunitalea</taxon>
    </lineage>
</organism>
<evidence type="ECO:0000313" key="2">
    <source>
        <dbReference type="Proteomes" id="UP001143545"/>
    </source>
</evidence>
<dbReference type="AlphaFoldDB" id="A0A9W6B2F4"/>
<accession>A0A9W6B2F4</accession>